<dbReference type="Gene3D" id="3.30.70.270">
    <property type="match status" value="1"/>
</dbReference>
<dbReference type="InterPro" id="IPR043128">
    <property type="entry name" value="Rev_trsase/Diguanyl_cyclase"/>
</dbReference>
<dbReference type="SMART" id="SM00267">
    <property type="entry name" value="GGDEF"/>
    <property type="match status" value="1"/>
</dbReference>
<gene>
    <name evidence="3" type="ORF">SDC9_178131</name>
</gene>
<evidence type="ECO:0000313" key="3">
    <source>
        <dbReference type="EMBL" id="MPN30660.1"/>
    </source>
</evidence>
<protein>
    <submittedName>
        <fullName evidence="3">Putative signaling protein</fullName>
    </submittedName>
</protein>
<comment type="caution">
    <text evidence="3">The sequence shown here is derived from an EMBL/GenBank/DDBJ whole genome shotgun (WGS) entry which is preliminary data.</text>
</comment>
<dbReference type="FunFam" id="3.30.70.270:FF:000001">
    <property type="entry name" value="Diguanylate cyclase domain protein"/>
    <property type="match status" value="1"/>
</dbReference>
<sequence>MTERLQAAEQMRELAYHDTLTHLPNRRLLLDHLTLARAAYERSGKHGALVFIDLDNFKPLNDLHGHAVGDLLLIEVAQRLLHTIRGADTAARFGGDEFVVLLTQLSEDAVTARMQAQQFAEKLLSVLGQPYLLSTELNGARHTVEHHCTGTAGVVVFNGTGESNEALLDRADAAMYEAKQAGRNRVEADFAAELKPGDAAPADRRSSVSALPGGVCR</sequence>
<dbReference type="SUPFAM" id="SSF55073">
    <property type="entry name" value="Nucleotide cyclase"/>
    <property type="match status" value="1"/>
</dbReference>
<dbReference type="CDD" id="cd01949">
    <property type="entry name" value="GGDEF"/>
    <property type="match status" value="1"/>
</dbReference>
<dbReference type="NCBIfam" id="TIGR00254">
    <property type="entry name" value="GGDEF"/>
    <property type="match status" value="1"/>
</dbReference>
<dbReference type="InterPro" id="IPR029787">
    <property type="entry name" value="Nucleotide_cyclase"/>
</dbReference>
<dbReference type="PANTHER" id="PTHR46663:SF3">
    <property type="entry name" value="SLL0267 PROTEIN"/>
    <property type="match status" value="1"/>
</dbReference>
<accession>A0A645GWD0</accession>
<evidence type="ECO:0000259" key="2">
    <source>
        <dbReference type="PROSITE" id="PS50887"/>
    </source>
</evidence>
<dbReference type="PANTHER" id="PTHR46663">
    <property type="entry name" value="DIGUANYLATE CYCLASE DGCT-RELATED"/>
    <property type="match status" value="1"/>
</dbReference>
<feature type="region of interest" description="Disordered" evidence="1">
    <location>
        <begin position="197"/>
        <end position="217"/>
    </location>
</feature>
<dbReference type="InterPro" id="IPR052163">
    <property type="entry name" value="DGC-Regulatory_Protein"/>
</dbReference>
<organism evidence="3">
    <name type="scientific">bioreactor metagenome</name>
    <dbReference type="NCBI Taxonomy" id="1076179"/>
    <lineage>
        <taxon>unclassified sequences</taxon>
        <taxon>metagenomes</taxon>
        <taxon>ecological metagenomes</taxon>
    </lineage>
</organism>
<proteinExistence type="predicted"/>
<feature type="domain" description="GGDEF" evidence="2">
    <location>
        <begin position="45"/>
        <end position="191"/>
    </location>
</feature>
<dbReference type="AlphaFoldDB" id="A0A645GWD0"/>
<dbReference type="Pfam" id="PF00990">
    <property type="entry name" value="GGDEF"/>
    <property type="match status" value="1"/>
</dbReference>
<name>A0A645GWD0_9ZZZZ</name>
<dbReference type="InterPro" id="IPR000160">
    <property type="entry name" value="GGDEF_dom"/>
</dbReference>
<dbReference type="EMBL" id="VSSQ01081862">
    <property type="protein sequence ID" value="MPN30660.1"/>
    <property type="molecule type" value="Genomic_DNA"/>
</dbReference>
<reference evidence="3" key="1">
    <citation type="submission" date="2019-08" db="EMBL/GenBank/DDBJ databases">
        <authorList>
            <person name="Kucharzyk K."/>
            <person name="Murdoch R.W."/>
            <person name="Higgins S."/>
            <person name="Loffler F."/>
        </authorList>
    </citation>
    <scope>NUCLEOTIDE SEQUENCE</scope>
</reference>
<evidence type="ECO:0000256" key="1">
    <source>
        <dbReference type="SAM" id="MobiDB-lite"/>
    </source>
</evidence>
<dbReference type="PROSITE" id="PS50887">
    <property type="entry name" value="GGDEF"/>
    <property type="match status" value="1"/>
</dbReference>